<keyword evidence="3" id="KW-1185">Reference proteome</keyword>
<proteinExistence type="predicted"/>
<protein>
    <submittedName>
        <fullName evidence="2">Uncharacterized protein</fullName>
    </submittedName>
</protein>
<evidence type="ECO:0000313" key="2">
    <source>
        <dbReference type="EMBL" id="GGL01423.1"/>
    </source>
</evidence>
<gene>
    <name evidence="2" type="ORF">GCM10010094_72800</name>
</gene>
<evidence type="ECO:0000313" key="3">
    <source>
        <dbReference type="Proteomes" id="UP000637788"/>
    </source>
</evidence>
<comment type="caution">
    <text evidence="2">The sequence shown here is derived from an EMBL/GenBank/DDBJ whole genome shotgun (WGS) entry which is preliminary data.</text>
</comment>
<dbReference type="RefSeq" id="WP_189326017.1">
    <property type="nucleotide sequence ID" value="NZ_BMPQ01000027.1"/>
</dbReference>
<sequence>MSACPAWTVSRPHGTSSSPADLPESQLTSFEPHEYAYGALRTGAGGFRLADAHPDELLVGIRTVACGDAVDVPAIPRRLLETVTARIARPGLGIAPTRA</sequence>
<feature type="compositionally biased region" description="Polar residues" evidence="1">
    <location>
        <begin position="13"/>
        <end position="25"/>
    </location>
</feature>
<evidence type="ECO:0000256" key="1">
    <source>
        <dbReference type="SAM" id="MobiDB-lite"/>
    </source>
</evidence>
<accession>A0A917RCP2</accession>
<dbReference type="Proteomes" id="UP000637788">
    <property type="component" value="Unassembled WGS sequence"/>
</dbReference>
<organism evidence="2 3">
    <name type="scientific">Streptomyces flaveus</name>
    <dbReference type="NCBI Taxonomy" id="66370"/>
    <lineage>
        <taxon>Bacteria</taxon>
        <taxon>Bacillati</taxon>
        <taxon>Actinomycetota</taxon>
        <taxon>Actinomycetes</taxon>
        <taxon>Kitasatosporales</taxon>
        <taxon>Streptomycetaceae</taxon>
        <taxon>Streptomyces</taxon>
        <taxon>Streptomyces aurantiacus group</taxon>
    </lineage>
</organism>
<dbReference type="EMBL" id="BMPQ01000027">
    <property type="protein sequence ID" value="GGL01423.1"/>
    <property type="molecule type" value="Genomic_DNA"/>
</dbReference>
<reference evidence="2" key="2">
    <citation type="submission" date="2020-09" db="EMBL/GenBank/DDBJ databases">
        <authorList>
            <person name="Sun Q."/>
            <person name="Ohkuma M."/>
        </authorList>
    </citation>
    <scope>NUCLEOTIDE SEQUENCE</scope>
    <source>
        <strain evidence="2">JCM 3035</strain>
    </source>
</reference>
<feature type="region of interest" description="Disordered" evidence="1">
    <location>
        <begin position="1"/>
        <end position="25"/>
    </location>
</feature>
<dbReference type="AlphaFoldDB" id="A0A917RCP2"/>
<name>A0A917RCP2_9ACTN</name>
<reference evidence="2" key="1">
    <citation type="journal article" date="2014" name="Int. J. Syst. Evol. Microbiol.">
        <title>Complete genome sequence of Corynebacterium casei LMG S-19264T (=DSM 44701T), isolated from a smear-ripened cheese.</title>
        <authorList>
            <consortium name="US DOE Joint Genome Institute (JGI-PGF)"/>
            <person name="Walter F."/>
            <person name="Albersmeier A."/>
            <person name="Kalinowski J."/>
            <person name="Ruckert C."/>
        </authorList>
    </citation>
    <scope>NUCLEOTIDE SEQUENCE</scope>
    <source>
        <strain evidence="2">JCM 3035</strain>
    </source>
</reference>